<comment type="caution">
    <text evidence="9">The sequence shown here is derived from an EMBL/GenBank/DDBJ whole genome shotgun (WGS) entry which is preliminary data.</text>
</comment>
<dbReference type="EMBL" id="JMQN01000057">
    <property type="protein sequence ID" value="KEA62237.1"/>
    <property type="molecule type" value="Genomic_DNA"/>
</dbReference>
<sequence length="194" mass="22105">MTDRISAVSDFLLQLDALKSVNRRTYINGGKRVENSAEHSWHLAMACWAFAELLQDNYDVPKLIKLALLHDLGEIGAGDTFLYSKNRENAHVEERESVKQIASHPGNPITAIVELWEEQEAGQSKESKLLKVIDRLLPFLHNITSEGRAWQDNGINKSQVLKMHQFIESESPEIYGWFIEKLEYAVDQGWLNAS</sequence>
<dbReference type="InterPro" id="IPR003607">
    <property type="entry name" value="HD/PDEase_dom"/>
</dbReference>
<dbReference type="PATRIC" id="fig|1232683.4.peg.3839"/>
<name>A0A081FUN2_9GAMM</name>
<dbReference type="SMART" id="SM00471">
    <property type="entry name" value="HDc"/>
    <property type="match status" value="1"/>
</dbReference>
<accession>A0A081FUN2</accession>
<reference evidence="9 10" key="1">
    <citation type="submission" date="2014-04" db="EMBL/GenBank/DDBJ databases">
        <title>Marinobacterium kochiensis sp. nov., isolated from sediment sample collected from Kochi backwaters in Kerala, India.</title>
        <authorList>
            <person name="Singh A."/>
            <person name="Pinnaka A.K."/>
        </authorList>
    </citation>
    <scope>NUCLEOTIDE SEQUENCE [LARGE SCALE GENOMIC DNA]</scope>
    <source>
        <strain evidence="9 10">AK27</strain>
    </source>
</reference>
<protein>
    <recommendedName>
        <fullName evidence="5">5'-deoxynucleotidase</fullName>
        <ecNumber evidence="5">3.1.3.89</ecNumber>
    </recommendedName>
</protein>
<dbReference type="SUPFAM" id="SSF109604">
    <property type="entry name" value="HD-domain/PDEase-like"/>
    <property type="match status" value="1"/>
</dbReference>
<proteinExistence type="predicted"/>
<keyword evidence="6" id="KW-0479">Metal-binding</keyword>
<dbReference type="STRING" id="1232683.ADIMK_3898"/>
<dbReference type="GO" id="GO:0005737">
    <property type="term" value="C:cytoplasm"/>
    <property type="evidence" value="ECO:0007669"/>
    <property type="project" value="TreeGrafter"/>
</dbReference>
<dbReference type="PANTHER" id="PTHR11845">
    <property type="entry name" value="5'-DEOXYNUCLEOTIDASE HDDC2"/>
    <property type="match status" value="1"/>
</dbReference>
<comment type="cofactor">
    <cofactor evidence="2">
        <name>Mn(2+)</name>
        <dbReference type="ChEBI" id="CHEBI:29035"/>
    </cofactor>
</comment>
<comment type="cofactor">
    <cofactor evidence="3">
        <name>Co(2+)</name>
        <dbReference type="ChEBI" id="CHEBI:48828"/>
    </cofactor>
</comment>
<dbReference type="InterPro" id="IPR039356">
    <property type="entry name" value="YfbR/HDDC2"/>
</dbReference>
<dbReference type="RefSeq" id="WP_036191598.1">
    <property type="nucleotide sequence ID" value="NZ_JMQN01000057.1"/>
</dbReference>
<comment type="subunit">
    <text evidence="4">Homodimer.</text>
</comment>
<evidence type="ECO:0000259" key="8">
    <source>
        <dbReference type="SMART" id="SM00471"/>
    </source>
</evidence>
<evidence type="ECO:0000256" key="7">
    <source>
        <dbReference type="ARBA" id="ARBA00022801"/>
    </source>
</evidence>
<keyword evidence="10" id="KW-1185">Reference proteome</keyword>
<dbReference type="Gene3D" id="1.10.3210.10">
    <property type="entry name" value="Hypothetical protein af1432"/>
    <property type="match status" value="1"/>
</dbReference>
<evidence type="ECO:0000313" key="10">
    <source>
        <dbReference type="Proteomes" id="UP000028252"/>
    </source>
</evidence>
<dbReference type="Proteomes" id="UP000028252">
    <property type="component" value="Unassembled WGS sequence"/>
</dbReference>
<dbReference type="GO" id="GO:0002953">
    <property type="term" value="F:5'-deoxynucleotidase activity"/>
    <property type="evidence" value="ECO:0007669"/>
    <property type="project" value="UniProtKB-EC"/>
</dbReference>
<dbReference type="GO" id="GO:0046872">
    <property type="term" value="F:metal ion binding"/>
    <property type="evidence" value="ECO:0007669"/>
    <property type="project" value="UniProtKB-KW"/>
</dbReference>
<dbReference type="OrthoDB" id="9796032at2"/>
<dbReference type="PANTHER" id="PTHR11845:SF13">
    <property type="entry name" value="5'-DEOXYNUCLEOTIDASE HDDC2"/>
    <property type="match status" value="1"/>
</dbReference>
<dbReference type="Pfam" id="PF13023">
    <property type="entry name" value="HD_3"/>
    <property type="match status" value="1"/>
</dbReference>
<organism evidence="9 10">
    <name type="scientific">Marinobacterium lacunae</name>
    <dbReference type="NCBI Taxonomy" id="1232683"/>
    <lineage>
        <taxon>Bacteria</taxon>
        <taxon>Pseudomonadati</taxon>
        <taxon>Pseudomonadota</taxon>
        <taxon>Gammaproteobacteria</taxon>
        <taxon>Oceanospirillales</taxon>
        <taxon>Oceanospirillaceae</taxon>
        <taxon>Marinobacterium</taxon>
    </lineage>
</organism>
<dbReference type="CDD" id="cd00077">
    <property type="entry name" value="HDc"/>
    <property type="match status" value="1"/>
</dbReference>
<evidence type="ECO:0000256" key="2">
    <source>
        <dbReference type="ARBA" id="ARBA00001936"/>
    </source>
</evidence>
<gene>
    <name evidence="9" type="ORF">ADIMK_3898</name>
</gene>
<feature type="domain" description="HD/PDEase" evidence="8">
    <location>
        <begin position="32"/>
        <end position="148"/>
    </location>
</feature>
<evidence type="ECO:0000256" key="1">
    <source>
        <dbReference type="ARBA" id="ARBA00001638"/>
    </source>
</evidence>
<dbReference type="EC" id="3.1.3.89" evidence="5"/>
<evidence type="ECO:0000256" key="5">
    <source>
        <dbReference type="ARBA" id="ARBA00012964"/>
    </source>
</evidence>
<comment type="catalytic activity">
    <reaction evidence="1">
        <text>a 2'-deoxyribonucleoside 5'-phosphate + H2O = a 2'-deoxyribonucleoside + phosphate</text>
        <dbReference type="Rhea" id="RHEA:36167"/>
        <dbReference type="ChEBI" id="CHEBI:15377"/>
        <dbReference type="ChEBI" id="CHEBI:18274"/>
        <dbReference type="ChEBI" id="CHEBI:43474"/>
        <dbReference type="ChEBI" id="CHEBI:65317"/>
        <dbReference type="EC" id="3.1.3.89"/>
    </reaction>
</comment>
<dbReference type="AlphaFoldDB" id="A0A081FUN2"/>
<dbReference type="eggNOG" id="COG1896">
    <property type="taxonomic scope" value="Bacteria"/>
</dbReference>
<evidence type="ECO:0000313" key="9">
    <source>
        <dbReference type="EMBL" id="KEA62237.1"/>
    </source>
</evidence>
<dbReference type="InterPro" id="IPR006674">
    <property type="entry name" value="HD_domain"/>
</dbReference>
<evidence type="ECO:0000256" key="3">
    <source>
        <dbReference type="ARBA" id="ARBA00001941"/>
    </source>
</evidence>
<keyword evidence="7" id="KW-0378">Hydrolase</keyword>
<evidence type="ECO:0000256" key="4">
    <source>
        <dbReference type="ARBA" id="ARBA00011738"/>
    </source>
</evidence>
<evidence type="ECO:0000256" key="6">
    <source>
        <dbReference type="ARBA" id="ARBA00022723"/>
    </source>
</evidence>